<evidence type="ECO:0000313" key="2">
    <source>
        <dbReference type="EMBL" id="KAJ7372988.1"/>
    </source>
</evidence>
<feature type="transmembrane region" description="Helical" evidence="1">
    <location>
        <begin position="25"/>
        <end position="50"/>
    </location>
</feature>
<proteinExistence type="predicted"/>
<protein>
    <submittedName>
        <fullName evidence="2">Uncharacterized protein</fullName>
    </submittedName>
</protein>
<gene>
    <name evidence="2" type="ORF">OS493_015458</name>
</gene>
<evidence type="ECO:0000313" key="3">
    <source>
        <dbReference type="Proteomes" id="UP001163046"/>
    </source>
</evidence>
<organism evidence="2 3">
    <name type="scientific">Desmophyllum pertusum</name>
    <dbReference type="NCBI Taxonomy" id="174260"/>
    <lineage>
        <taxon>Eukaryota</taxon>
        <taxon>Metazoa</taxon>
        <taxon>Cnidaria</taxon>
        <taxon>Anthozoa</taxon>
        <taxon>Hexacorallia</taxon>
        <taxon>Scleractinia</taxon>
        <taxon>Caryophylliina</taxon>
        <taxon>Caryophylliidae</taxon>
        <taxon>Desmophyllum</taxon>
    </lineage>
</organism>
<accession>A0A9X0CSW7</accession>
<keyword evidence="1" id="KW-0812">Transmembrane</keyword>
<comment type="caution">
    <text evidence="2">The sequence shown here is derived from an EMBL/GenBank/DDBJ whole genome shotgun (WGS) entry which is preliminary data.</text>
</comment>
<keyword evidence="3" id="KW-1185">Reference proteome</keyword>
<dbReference type="EMBL" id="MU826833">
    <property type="protein sequence ID" value="KAJ7372988.1"/>
    <property type="molecule type" value="Genomic_DNA"/>
</dbReference>
<dbReference type="Proteomes" id="UP001163046">
    <property type="component" value="Unassembled WGS sequence"/>
</dbReference>
<dbReference type="AlphaFoldDB" id="A0A9X0CSW7"/>
<keyword evidence="1" id="KW-1133">Transmembrane helix</keyword>
<keyword evidence="1" id="KW-0472">Membrane</keyword>
<evidence type="ECO:0000256" key="1">
    <source>
        <dbReference type="SAM" id="Phobius"/>
    </source>
</evidence>
<name>A0A9X0CSW7_9CNID</name>
<reference evidence="2" key="1">
    <citation type="submission" date="2023-01" db="EMBL/GenBank/DDBJ databases">
        <title>Genome assembly of the deep-sea coral Lophelia pertusa.</title>
        <authorList>
            <person name="Herrera S."/>
            <person name="Cordes E."/>
        </authorList>
    </citation>
    <scope>NUCLEOTIDE SEQUENCE</scope>
    <source>
        <strain evidence="2">USNM1676648</strain>
        <tissue evidence="2">Polyp</tissue>
    </source>
</reference>
<sequence>MFVVVVFCVIGTIVAFTTTMYPSVYYGVIGALIIIATTLILVLLFTNKIVRLSCKRKRTKTILSGETSEDNSTCACGAAFAKSFFCGSRSHPPESGRVESKSEFYIGGVLQDRDAEIVYLKNELREKETMLSNLGPRRTLKSNSTPDCWRRQ</sequence>